<comment type="subcellular location">
    <subcellularLocation>
        <location evidence="1">Cell inner membrane</location>
    </subcellularLocation>
</comment>
<dbReference type="InterPro" id="IPR036909">
    <property type="entry name" value="Cyt_c-like_dom_sf"/>
</dbReference>
<evidence type="ECO:0000259" key="23">
    <source>
        <dbReference type="PROSITE" id="PS51007"/>
    </source>
</evidence>
<protein>
    <recommendedName>
        <fullName evidence="19">Cytochrome c oxidase subunit III</fullName>
    </recommendedName>
</protein>
<feature type="binding site" description="axial binding residue" evidence="20">
    <location>
        <position position="175"/>
    </location>
    <ligand>
        <name>heme c</name>
        <dbReference type="ChEBI" id="CHEBI:61717"/>
        <label>2</label>
    </ligand>
    <ligandPart>
        <name>Fe</name>
        <dbReference type="ChEBI" id="CHEBI:18248"/>
    </ligandPart>
</feature>
<feature type="binding site" description="covalent" evidence="21">
    <location>
        <position position="218"/>
    </location>
    <ligand>
        <name>heme c</name>
        <dbReference type="ChEBI" id="CHEBI:61717"/>
        <label>2</label>
    </ligand>
</feature>
<dbReference type="GeneID" id="28661966"/>
<evidence type="ECO:0000256" key="9">
    <source>
        <dbReference type="ARBA" id="ARBA00022692"/>
    </source>
</evidence>
<dbReference type="InterPro" id="IPR038414">
    <property type="entry name" value="CcoP_N_sf"/>
</dbReference>
<comment type="pathway">
    <text evidence="2">Energy metabolism; oxidative phosphorylation.</text>
</comment>
<dbReference type="InterPro" id="IPR004678">
    <property type="entry name" value="Cyt_c_oxidase_cbb3_su3"/>
</dbReference>
<evidence type="ECO:0000256" key="15">
    <source>
        <dbReference type="ARBA" id="ARBA00023002"/>
    </source>
</evidence>
<feature type="binding site" description="covalent" evidence="21">
    <location>
        <position position="133"/>
    </location>
    <ligand>
        <name>heme c</name>
        <dbReference type="ChEBI" id="CHEBI:61717"/>
        <label>1</label>
    </ligand>
</feature>
<gene>
    <name evidence="24" type="primary">ccoP</name>
    <name evidence="24" type="ORF">CCON33237_0299</name>
</gene>
<evidence type="ECO:0000256" key="1">
    <source>
        <dbReference type="ARBA" id="ARBA00004533"/>
    </source>
</evidence>
<keyword evidence="8" id="KW-0679">Respiratory chain</keyword>
<comment type="cofactor">
    <cofactor evidence="21">
        <name>heme c</name>
        <dbReference type="ChEBI" id="CHEBI:61717"/>
    </cofactor>
    <text evidence="21">Binds 2 heme C groups per subunit.</text>
</comment>
<dbReference type="Pfam" id="PF14715">
    <property type="entry name" value="FixP_N"/>
    <property type="match status" value="1"/>
</dbReference>
<keyword evidence="7 21" id="KW-0349">Heme</keyword>
<dbReference type="PATRIC" id="fig|199.248.peg.315"/>
<keyword evidence="14 22" id="KW-1133">Transmembrane helix</keyword>
<dbReference type="GO" id="GO:0046872">
    <property type="term" value="F:metal ion binding"/>
    <property type="evidence" value="ECO:0007669"/>
    <property type="project" value="UniProtKB-KW"/>
</dbReference>
<keyword evidence="9 22" id="KW-0812">Transmembrane</keyword>
<evidence type="ECO:0000256" key="3">
    <source>
        <dbReference type="ARBA" id="ARBA00006113"/>
    </source>
</evidence>
<dbReference type="Gene3D" id="1.10.760.10">
    <property type="entry name" value="Cytochrome c-like domain"/>
    <property type="match status" value="2"/>
</dbReference>
<keyword evidence="4" id="KW-0813">Transport</keyword>
<dbReference type="Proteomes" id="UP000066049">
    <property type="component" value="Chromosome"/>
</dbReference>
<evidence type="ECO:0000256" key="5">
    <source>
        <dbReference type="ARBA" id="ARBA00022475"/>
    </source>
</evidence>
<feature type="transmembrane region" description="Helical" evidence="22">
    <location>
        <begin position="12"/>
        <end position="33"/>
    </location>
</feature>
<evidence type="ECO:0000313" key="24">
    <source>
        <dbReference type="EMBL" id="ALF47008.1"/>
    </source>
</evidence>
<evidence type="ECO:0000256" key="20">
    <source>
        <dbReference type="PIRSR" id="PIRSR000006-1"/>
    </source>
</evidence>
<evidence type="ECO:0000256" key="4">
    <source>
        <dbReference type="ARBA" id="ARBA00022448"/>
    </source>
</evidence>
<dbReference type="PANTHER" id="PTHR33751">
    <property type="entry name" value="CBB3-TYPE CYTOCHROME C OXIDASE SUBUNIT FIXP"/>
    <property type="match status" value="1"/>
</dbReference>
<feature type="binding site" description="covalent" evidence="21">
    <location>
        <position position="130"/>
    </location>
    <ligand>
        <name>heme c</name>
        <dbReference type="ChEBI" id="CHEBI:61717"/>
        <label>1</label>
    </ligand>
</feature>
<dbReference type="PROSITE" id="PS51007">
    <property type="entry name" value="CYTC"/>
    <property type="match status" value="2"/>
</dbReference>
<reference evidence="25" key="1">
    <citation type="submission" date="2015-08" db="EMBL/GenBank/DDBJ databases">
        <title>Comparative genomics of the Campylobacter concisus group.</title>
        <authorList>
            <person name="Miller W.G."/>
            <person name="Yee E."/>
            <person name="Chapman M.H."/>
            <person name="Huynh S."/>
            <person name="Bono J.L."/>
            <person name="On S.L.W."/>
            <person name="St Leger J."/>
            <person name="Foster G."/>
            <person name="Parker C.T."/>
        </authorList>
    </citation>
    <scope>NUCLEOTIDE SEQUENCE [LARGE SCALE GENOMIC DNA]</scope>
    <source>
        <strain evidence="25">ATCC 33237</strain>
    </source>
</reference>
<keyword evidence="18 22" id="KW-0472">Membrane</keyword>
<evidence type="ECO:0000256" key="21">
    <source>
        <dbReference type="PIRSR" id="PIRSR000006-2"/>
    </source>
</evidence>
<keyword evidence="13" id="KW-0249">Electron transport</keyword>
<dbReference type="InterPro" id="IPR032858">
    <property type="entry name" value="CcoP_N"/>
</dbReference>
<feature type="transmembrane region" description="Helical" evidence="22">
    <location>
        <begin position="63"/>
        <end position="82"/>
    </location>
</feature>
<dbReference type="GO" id="GO:0016491">
    <property type="term" value="F:oxidoreductase activity"/>
    <property type="evidence" value="ECO:0007669"/>
    <property type="project" value="UniProtKB-KW"/>
</dbReference>
<comment type="similarity">
    <text evidence="3">Belongs to the CcoP / FixP family.</text>
</comment>
<evidence type="ECO:0000256" key="8">
    <source>
        <dbReference type="ARBA" id="ARBA00022660"/>
    </source>
</evidence>
<feature type="binding site" description="axial binding residue" evidence="20">
    <location>
        <position position="260"/>
    </location>
    <ligand>
        <name>heme c</name>
        <dbReference type="ChEBI" id="CHEBI:61717"/>
        <label>1</label>
    </ligand>
    <ligandPart>
        <name>Fe</name>
        <dbReference type="ChEBI" id="CHEBI:18248"/>
    </ligandPart>
</feature>
<evidence type="ECO:0000256" key="17">
    <source>
        <dbReference type="ARBA" id="ARBA00023065"/>
    </source>
</evidence>
<evidence type="ECO:0000256" key="7">
    <source>
        <dbReference type="ARBA" id="ARBA00022617"/>
    </source>
</evidence>
<evidence type="ECO:0000313" key="25">
    <source>
        <dbReference type="Proteomes" id="UP000066049"/>
    </source>
</evidence>
<evidence type="ECO:0000256" key="10">
    <source>
        <dbReference type="ARBA" id="ARBA00022723"/>
    </source>
</evidence>
<evidence type="ECO:0000256" key="19">
    <source>
        <dbReference type="ARBA" id="ARBA00029635"/>
    </source>
</evidence>
<feature type="binding site" description="axial binding residue" evidence="20">
    <location>
        <position position="134"/>
    </location>
    <ligand>
        <name>heme c</name>
        <dbReference type="ChEBI" id="CHEBI:61717"/>
        <label>1</label>
    </ligand>
    <ligandPart>
        <name>Fe</name>
        <dbReference type="ChEBI" id="CHEBI:18248"/>
    </ligandPart>
</feature>
<evidence type="ECO:0000256" key="22">
    <source>
        <dbReference type="SAM" id="Phobius"/>
    </source>
</evidence>
<evidence type="ECO:0000256" key="18">
    <source>
        <dbReference type="ARBA" id="ARBA00023136"/>
    </source>
</evidence>
<keyword evidence="11" id="KW-0677">Repeat</keyword>
<dbReference type="RefSeq" id="WP_054196094.1">
    <property type="nucleotide sequence ID" value="NZ_CABMKQ010000002.1"/>
</dbReference>
<keyword evidence="6" id="KW-0997">Cell inner membrane</keyword>
<keyword evidence="12" id="KW-0375">Hydrogen ion transport</keyword>
<dbReference type="UniPathway" id="UPA00705"/>
<sequence length="287" mass="31013">MQWLNLEDNINLLALIGAILIIVLTVVVAGKYVGQMKVKKDESVELSEHNWDGIGEYKNPVPFGWAVVFLLTLVWAIWYYLLGYPLNSYSQIGEYNKEVKEANAKFEKEYSNPSKETLHAMGESVFLVQCSACHGITGDGIGGKAANLQIWGSEQGIVDTILNGSKGLDYPMGEMPAGLADADGAKAIAAYVAKEISAIKSTKNENLVAMGKELYVACAACHGDDGKGMDGMSADISKYGSSEFIVDVLNRGKNGNIGVMPKFNDGRLNEIQQKAVGEYVISLSKGE</sequence>
<dbReference type="AlphaFoldDB" id="A0A0M3V1Z2"/>
<dbReference type="GO" id="GO:0020037">
    <property type="term" value="F:heme binding"/>
    <property type="evidence" value="ECO:0007669"/>
    <property type="project" value="InterPro"/>
</dbReference>
<keyword evidence="16 20" id="KW-0408">Iron</keyword>
<dbReference type="PIRSF" id="PIRSF000006">
    <property type="entry name" value="Cbb3-Cox_fixP"/>
    <property type="match status" value="1"/>
</dbReference>
<dbReference type="SUPFAM" id="SSF46626">
    <property type="entry name" value="Cytochrome c"/>
    <property type="match status" value="2"/>
</dbReference>
<dbReference type="KEGG" id="ccoc:CCON33237_0299"/>
<evidence type="ECO:0000256" key="11">
    <source>
        <dbReference type="ARBA" id="ARBA00022737"/>
    </source>
</evidence>
<dbReference type="GO" id="GO:1902600">
    <property type="term" value="P:proton transmembrane transport"/>
    <property type="evidence" value="ECO:0007669"/>
    <property type="project" value="UniProtKB-KW"/>
</dbReference>
<dbReference type="GO" id="GO:0006119">
    <property type="term" value="P:oxidative phosphorylation"/>
    <property type="evidence" value="ECO:0007669"/>
    <property type="project" value="UniProtKB-UniPathway"/>
</dbReference>
<evidence type="ECO:0000256" key="2">
    <source>
        <dbReference type="ARBA" id="ARBA00004673"/>
    </source>
</evidence>
<organism evidence="24 25">
    <name type="scientific">Campylobacter concisus</name>
    <dbReference type="NCBI Taxonomy" id="199"/>
    <lineage>
        <taxon>Bacteria</taxon>
        <taxon>Pseudomonadati</taxon>
        <taxon>Campylobacterota</taxon>
        <taxon>Epsilonproteobacteria</taxon>
        <taxon>Campylobacterales</taxon>
        <taxon>Campylobacteraceae</taxon>
        <taxon>Campylobacter</taxon>
    </lineage>
</organism>
<evidence type="ECO:0000256" key="16">
    <source>
        <dbReference type="ARBA" id="ARBA00023004"/>
    </source>
</evidence>
<dbReference type="InterPro" id="IPR050597">
    <property type="entry name" value="Cytochrome_c_Oxidase_Subunit"/>
</dbReference>
<dbReference type="GO" id="GO:0009055">
    <property type="term" value="F:electron transfer activity"/>
    <property type="evidence" value="ECO:0007669"/>
    <property type="project" value="InterPro"/>
</dbReference>
<name>A0A0M3V1Z2_9BACT</name>
<dbReference type="Gene3D" id="6.10.280.130">
    <property type="match status" value="1"/>
</dbReference>
<evidence type="ECO:0000256" key="12">
    <source>
        <dbReference type="ARBA" id="ARBA00022781"/>
    </source>
</evidence>
<keyword evidence="15 24" id="KW-0560">Oxidoreductase</keyword>
<dbReference type="GO" id="GO:0005886">
    <property type="term" value="C:plasma membrane"/>
    <property type="evidence" value="ECO:0007669"/>
    <property type="project" value="UniProtKB-SubCell"/>
</dbReference>
<dbReference type="Pfam" id="PF13442">
    <property type="entry name" value="Cytochrome_CBB3"/>
    <property type="match status" value="2"/>
</dbReference>
<feature type="binding site" description="covalent" evidence="21">
    <location>
        <position position="221"/>
    </location>
    <ligand>
        <name>heme c</name>
        <dbReference type="ChEBI" id="CHEBI:61717"/>
        <label>2</label>
    </ligand>
</feature>
<evidence type="ECO:0000256" key="6">
    <source>
        <dbReference type="ARBA" id="ARBA00022519"/>
    </source>
</evidence>
<feature type="domain" description="Cytochrome c" evidence="23">
    <location>
        <begin position="206"/>
        <end position="284"/>
    </location>
</feature>
<feature type="domain" description="Cytochrome c" evidence="23">
    <location>
        <begin position="117"/>
        <end position="196"/>
    </location>
</feature>
<dbReference type="EMBL" id="CP012541">
    <property type="protein sequence ID" value="ALF47008.1"/>
    <property type="molecule type" value="Genomic_DNA"/>
</dbReference>
<dbReference type="InterPro" id="IPR009056">
    <property type="entry name" value="Cyt_c-like_dom"/>
</dbReference>
<keyword evidence="10 20" id="KW-0479">Metal-binding</keyword>
<dbReference type="PANTHER" id="PTHR33751:SF1">
    <property type="entry name" value="CBB3-TYPE CYTOCHROME C OXIDASE SUBUNIT FIXP"/>
    <property type="match status" value="1"/>
</dbReference>
<proteinExistence type="inferred from homology"/>
<keyword evidence="5" id="KW-1003">Cell membrane</keyword>
<evidence type="ECO:0000256" key="13">
    <source>
        <dbReference type="ARBA" id="ARBA00022982"/>
    </source>
</evidence>
<evidence type="ECO:0000256" key="14">
    <source>
        <dbReference type="ARBA" id="ARBA00022989"/>
    </source>
</evidence>
<accession>A0A0M3V1Z2</accession>
<keyword evidence="17" id="KW-0406">Ion transport</keyword>
<feature type="binding site" description="axial binding residue" evidence="20">
    <location>
        <position position="222"/>
    </location>
    <ligand>
        <name>heme c</name>
        <dbReference type="ChEBI" id="CHEBI:61717"/>
        <label>2</label>
    </ligand>
    <ligandPart>
        <name>Fe</name>
        <dbReference type="ChEBI" id="CHEBI:18248"/>
    </ligandPart>
</feature>